<dbReference type="Gene3D" id="3.40.50.1110">
    <property type="entry name" value="SGNH hydrolase"/>
    <property type="match status" value="1"/>
</dbReference>
<evidence type="ECO:0000313" key="1">
    <source>
        <dbReference type="Proteomes" id="UP000515159"/>
    </source>
</evidence>
<organism evidence="1 2">
    <name type="scientific">Geotrypetes seraphini</name>
    <name type="common">Gaboon caecilian</name>
    <name type="synonym">Caecilia seraphini</name>
    <dbReference type="NCBI Taxonomy" id="260995"/>
    <lineage>
        <taxon>Eukaryota</taxon>
        <taxon>Metazoa</taxon>
        <taxon>Chordata</taxon>
        <taxon>Craniata</taxon>
        <taxon>Vertebrata</taxon>
        <taxon>Euteleostomi</taxon>
        <taxon>Amphibia</taxon>
        <taxon>Gymnophiona</taxon>
        <taxon>Geotrypetes</taxon>
    </lineage>
</organism>
<proteinExistence type="predicted"/>
<dbReference type="RefSeq" id="XP_033813550.1">
    <property type="nucleotide sequence ID" value="XM_033957659.1"/>
</dbReference>
<dbReference type="InParanoid" id="A0A6P8S5J8"/>
<keyword evidence="1" id="KW-1185">Reference proteome</keyword>
<dbReference type="AlphaFoldDB" id="A0A6P8S5J8"/>
<dbReference type="Proteomes" id="UP000515159">
    <property type="component" value="Chromosome 9"/>
</dbReference>
<evidence type="ECO:0000313" key="2">
    <source>
        <dbReference type="RefSeq" id="XP_033813550.1"/>
    </source>
</evidence>
<dbReference type="SUPFAM" id="SSF52266">
    <property type="entry name" value="SGNH hydrolase"/>
    <property type="match status" value="1"/>
</dbReference>
<dbReference type="CDD" id="cd00229">
    <property type="entry name" value="SGNH_hydrolase"/>
    <property type="match status" value="1"/>
</dbReference>
<dbReference type="GeneID" id="117366375"/>
<name>A0A6P8S5J8_GEOSA</name>
<sequence length="303" mass="32386">MPGGGVPGSVSGCGFFSQSPSMVPEHQWSAAGAAPGPFLGSVDGVPDRQRGVGASVSSASEAAAVDGGVAGPVTGVVVAGRGVTVEEQRPVASAEAAASGLSLAEAGPSTSDAERKCTAVWIIGHSFIHWAGERALLRPGGRHLGLGHLGVRVSWWGQRGMRWHQLLPFLSRLRSCPRRPDVMILHLGGNDVDTLPARQLLNIIKDDLRVLFDWFPSTRVVWSDVIPRPRCLASRRWTRGLAKFNRQMGKWVVSRGGQQILHGWVEVGCAGLFHKDKVHLSDVGWDLLLDDFAVCCESVLGLC</sequence>
<dbReference type="KEGG" id="gsh:117366375"/>
<dbReference type="OrthoDB" id="9049790at2759"/>
<protein>
    <submittedName>
        <fullName evidence="2">Uncharacterized protein LOC117366375</fullName>
    </submittedName>
</protein>
<reference evidence="2" key="1">
    <citation type="submission" date="2025-08" db="UniProtKB">
        <authorList>
            <consortium name="RefSeq"/>
        </authorList>
    </citation>
    <scope>IDENTIFICATION</scope>
</reference>
<gene>
    <name evidence="2" type="primary">LOC117366375</name>
</gene>
<accession>A0A6P8S5J8</accession>
<dbReference type="InterPro" id="IPR036514">
    <property type="entry name" value="SGNH_hydro_sf"/>
</dbReference>